<dbReference type="Pfam" id="PF26154">
    <property type="entry name" value="DUF8042"/>
    <property type="match status" value="1"/>
</dbReference>
<dbReference type="Proteomes" id="UP001356080">
    <property type="component" value="Unassembled WGS sequence"/>
</dbReference>
<protein>
    <submittedName>
        <fullName evidence="2">YheC/YheD family protein</fullName>
    </submittedName>
</protein>
<evidence type="ECO:0000313" key="3">
    <source>
        <dbReference type="Proteomes" id="UP001356080"/>
    </source>
</evidence>
<name>A0ABU7VCN8_9BACI</name>
<reference evidence="2 3" key="1">
    <citation type="submission" date="2024-01" db="EMBL/GenBank/DDBJ databases">
        <title>Survival strategy associated with biotechnological potential of Virgibacillus dokdonensis T4.6 isolated from salt-fermented shrimp paste.</title>
        <authorList>
            <person name="Doan T.V."/>
            <person name="Quach N.T."/>
            <person name="Phi Q.-T."/>
        </authorList>
    </citation>
    <scope>NUCLEOTIDE SEQUENCE [LARGE SCALE GENOMIC DNA]</scope>
    <source>
        <strain evidence="2 3">T4.6</strain>
    </source>
</reference>
<gene>
    <name evidence="2" type="ORF">V2W34_00815</name>
</gene>
<dbReference type="InterPro" id="IPR058355">
    <property type="entry name" value="DUF8042"/>
</dbReference>
<sequence>MEAISQKQLSQANNILHTIVEATEYFYQLVKQEESNQAIFIFSSIVEGVQSVSKTFENDEFLRDDKRKLENYLLQVAQLLEANKFIKITEVLQFSFLPLLKRMLSYMEEIDGQNKAEKVYTIGVFSPQANPVKFLPQPRLQALIKESQQQNARLLFFTETDVDLENNEIEADTYVNGSWERITAPFPDVINNIGTIKPSHIERELRRKIPFTSYHVGNKFSLPKRMVKYRKYADLLVPFRLCQKESDIFGFLQENNKVVFKSLLSNRGENIFFVTKKGNRYILMEHKKERILNQDVFSKWLQEHILRKKGSFIIQRYIHTRTKNDEPYHIRSHVQKNGQGDWIITHIYPRVGNRKSNLSNVATEGRVEDFHTFLLHEYGELGEKYAHDILQLSLEVASHLDKLYNFALDELGLDFAIDENGRYWMHEANNGPQTAYHEEKRAVNTIAYAKYLAENGIFRSDRILQQRFNSSIANISNASTNGKPTIGMLVGKHVRDALTKEFAKLAEQKEFYFYVFSPKDVDEYERVIRGYVLEDGEWIAKIIEYPDIVFDRLKMRNSKQMQWLYEELSEKASFTNNWNDLTERSELYNHLADREYMLPFQQVKRTRDIFRMLEAHHQVVLKPEVGTLYDEHVIKELEHGKYLLIHGKRKTVYSQLPLTNKLKELLEERSYVVQVDPRITAFENRDDLVSIHVHLMNKEMKNWDFISGYVKTKSFEAGSNATVHRRDMLEYLTETYDGQEVKLLESELMAIAENAATTLKNTYQESMSEVAISLSMNDLRNIYVLDVNPSGPSYIYNPTILAKQLLSYISELFTGRG</sequence>
<feature type="domain" description="DUF8042" evidence="1">
    <location>
        <begin position="8"/>
        <end position="108"/>
    </location>
</feature>
<keyword evidence="3" id="KW-1185">Reference proteome</keyword>
<proteinExistence type="predicted"/>
<dbReference type="SUPFAM" id="SSF56059">
    <property type="entry name" value="Glutathione synthetase ATP-binding domain-like"/>
    <property type="match status" value="1"/>
</dbReference>
<accession>A0ABU7VCN8</accession>
<dbReference type="RefSeq" id="WP_331804354.1">
    <property type="nucleotide sequence ID" value="NZ_JAZHPM010000001.1"/>
</dbReference>
<dbReference type="Gene3D" id="3.30.470.20">
    <property type="entry name" value="ATP-grasp fold, B domain"/>
    <property type="match status" value="1"/>
</dbReference>
<dbReference type="EMBL" id="JAZHPM010000001">
    <property type="protein sequence ID" value="MEF2290548.1"/>
    <property type="molecule type" value="Genomic_DNA"/>
</dbReference>
<dbReference type="InterPro" id="IPR026838">
    <property type="entry name" value="YheC/D"/>
</dbReference>
<dbReference type="Pfam" id="PF14398">
    <property type="entry name" value="ATPgrasp_YheCD"/>
    <property type="match status" value="2"/>
</dbReference>
<comment type="caution">
    <text evidence="2">The sequence shown here is derived from an EMBL/GenBank/DDBJ whole genome shotgun (WGS) entry which is preliminary data.</text>
</comment>
<organism evidence="2 3">
    <name type="scientific">Virgibacillus dokdonensis</name>
    <dbReference type="NCBI Taxonomy" id="302167"/>
    <lineage>
        <taxon>Bacteria</taxon>
        <taxon>Bacillati</taxon>
        <taxon>Bacillota</taxon>
        <taxon>Bacilli</taxon>
        <taxon>Bacillales</taxon>
        <taxon>Bacillaceae</taxon>
        <taxon>Virgibacillus</taxon>
    </lineage>
</organism>
<evidence type="ECO:0000259" key="1">
    <source>
        <dbReference type="Pfam" id="PF26154"/>
    </source>
</evidence>
<evidence type="ECO:0000313" key="2">
    <source>
        <dbReference type="EMBL" id="MEF2290548.1"/>
    </source>
</evidence>